<dbReference type="InterPro" id="IPR013355">
    <property type="entry name" value="Pilus_4_PilQ"/>
</dbReference>
<dbReference type="InterPro" id="IPR001775">
    <property type="entry name" value="GspD/PilQ"/>
</dbReference>
<dbReference type="Pfam" id="PF03958">
    <property type="entry name" value="Secretin_N"/>
    <property type="match status" value="1"/>
</dbReference>
<evidence type="ECO:0000313" key="10">
    <source>
        <dbReference type="EMBL" id="ANO53373.1"/>
    </source>
</evidence>
<sequence length="710" mass="76741">MTIQAALLLLTGAYATAQEDGNQLQDIQVQSLPGQRVELRLIMRDAAPEPLAFTIEDPARIALDLPETALGMTSRRRNVNMGPLDTVLTAEAGGRTRVVLNLDQMVSYETRRSGNTIYVTLGTDSGDAAVTARFEGSQAAPSSAPRSYAASGARRIDAVDFRRTSSGGGRVMINLSDPSTPVDIRQEGGRVVAIFKDTALPDELMRRLDVLDFATPVSTVDALRTNNDTRIVISASGKYEQLAYQSDNEFAIEINPAPEEEQGASLFSENKEYEGQRLTLNFQDIETRAVLQLLAETSGRNIVVSDTVQGNVTLRLRNVPWDQALDIVMTTKGLDMRENGNVIIVAPSEEIAARETADLEARQAITELEPLYSEFLQVNYAKASDLATLIGTGGSDRTLLSARGTVAIDERTNTLLIYDTAERLQDIRRLVRTLDIPIRQVLIESRIVVVNDDFSRDLGVRMGFTGVRSNSSDGIISVTGSGDGSATIVDSAVDNLANSGQAFPVAAPALNNRYAVNVPIDNAAGRLALAVLDSDYIVDLELTALEAEGRGEIISTPRIITANQKEARIEQGVEVPFQESASSGATTTQFKKAVLSLTVTPQITPDDNIIMDLIVSKDNVGELVASATGGFVPSIDTRSVETQVLVRDGQTVVLGGIYETERRETVNKVPLLGDIPGFGYLFRSTQNVSNKAELLIFVTPRILTEGSSIY</sequence>
<evidence type="ECO:0000256" key="5">
    <source>
        <dbReference type="ARBA" id="ARBA00023136"/>
    </source>
</evidence>
<dbReference type="EMBL" id="CP016268">
    <property type="protein sequence ID" value="ANO53373.1"/>
    <property type="molecule type" value="Genomic_DNA"/>
</dbReference>
<name>A0A193LLS8_9GAMM</name>
<keyword evidence="6" id="KW-0998">Cell outer membrane</keyword>
<dbReference type="Pfam" id="PF11741">
    <property type="entry name" value="AMIN"/>
    <property type="match status" value="2"/>
</dbReference>
<dbReference type="GO" id="GO:0009279">
    <property type="term" value="C:cell outer membrane"/>
    <property type="evidence" value="ECO:0007669"/>
    <property type="project" value="UniProtKB-SubCell"/>
</dbReference>
<dbReference type="PRINTS" id="PR00811">
    <property type="entry name" value="BCTERIALGSPD"/>
</dbReference>
<reference evidence="10 11" key="1">
    <citation type="submission" date="2016-06" db="EMBL/GenBank/DDBJ databases">
        <title>Complete genome sequence of a deep-branching marine Gamma Proteobacterium Woeseia oceani type strain XK5.</title>
        <authorList>
            <person name="Mu D."/>
            <person name="Du Z."/>
        </authorList>
    </citation>
    <scope>NUCLEOTIDE SEQUENCE [LARGE SCALE GENOMIC DNA]</scope>
    <source>
        <strain evidence="10 11">XK5</strain>
    </source>
</reference>
<dbReference type="InterPro" id="IPR004846">
    <property type="entry name" value="T2SS/T3SS_dom"/>
</dbReference>
<evidence type="ECO:0000256" key="6">
    <source>
        <dbReference type="ARBA" id="ARBA00023237"/>
    </source>
</evidence>
<protein>
    <recommendedName>
        <fullName evidence="9">Secretin/TonB short N-terminal domain-containing protein</fullName>
    </recommendedName>
</protein>
<evidence type="ECO:0000259" key="9">
    <source>
        <dbReference type="SMART" id="SM00965"/>
    </source>
</evidence>
<comment type="similarity">
    <text evidence="7">Belongs to the bacterial secretin family.</text>
</comment>
<dbReference type="InterPro" id="IPR011662">
    <property type="entry name" value="Secretin/TonB_short_N"/>
</dbReference>
<dbReference type="InterPro" id="IPR021731">
    <property type="entry name" value="AMIN_dom"/>
</dbReference>
<keyword evidence="5" id="KW-0472">Membrane</keyword>
<dbReference type="GO" id="GO:0009306">
    <property type="term" value="P:protein secretion"/>
    <property type="evidence" value="ECO:0007669"/>
    <property type="project" value="InterPro"/>
</dbReference>
<evidence type="ECO:0000313" key="11">
    <source>
        <dbReference type="Proteomes" id="UP000092695"/>
    </source>
</evidence>
<keyword evidence="2 8" id="KW-0813">Transport</keyword>
<evidence type="ECO:0000256" key="7">
    <source>
        <dbReference type="RuleBase" id="RU004003"/>
    </source>
</evidence>
<keyword evidence="4" id="KW-0653">Protein transport</keyword>
<dbReference type="Proteomes" id="UP000092695">
    <property type="component" value="Chromosome"/>
</dbReference>
<dbReference type="InterPro" id="IPR005644">
    <property type="entry name" value="NolW-like"/>
</dbReference>
<evidence type="ECO:0000256" key="2">
    <source>
        <dbReference type="ARBA" id="ARBA00022448"/>
    </source>
</evidence>
<dbReference type="AlphaFoldDB" id="A0A193LLS8"/>
<dbReference type="Gene3D" id="2.60.40.3470">
    <property type="match status" value="1"/>
</dbReference>
<dbReference type="Pfam" id="PF00263">
    <property type="entry name" value="Secretin"/>
    <property type="match status" value="1"/>
</dbReference>
<dbReference type="SMART" id="SM00965">
    <property type="entry name" value="STN"/>
    <property type="match status" value="1"/>
</dbReference>
<keyword evidence="3" id="KW-0732">Signal</keyword>
<keyword evidence="11" id="KW-1185">Reference proteome</keyword>
<evidence type="ECO:0000256" key="3">
    <source>
        <dbReference type="ARBA" id="ARBA00022729"/>
    </source>
</evidence>
<dbReference type="PANTHER" id="PTHR30604:SF1">
    <property type="entry name" value="DNA UTILIZATION PROTEIN HOFQ"/>
    <property type="match status" value="1"/>
</dbReference>
<dbReference type="PANTHER" id="PTHR30604">
    <property type="entry name" value="PROTEIN TRANSPORT PROTEIN HOFQ"/>
    <property type="match status" value="1"/>
</dbReference>
<evidence type="ECO:0000256" key="4">
    <source>
        <dbReference type="ARBA" id="ARBA00022927"/>
    </source>
</evidence>
<dbReference type="Gene3D" id="3.30.1370.130">
    <property type="match status" value="1"/>
</dbReference>
<dbReference type="InterPro" id="IPR038591">
    <property type="entry name" value="NolW-like_sf"/>
</dbReference>
<dbReference type="STRING" id="1548547.BA177_17890"/>
<proteinExistence type="inferred from homology"/>
<dbReference type="Gene3D" id="3.30.1370.120">
    <property type="match status" value="1"/>
</dbReference>
<dbReference type="Pfam" id="PF07660">
    <property type="entry name" value="STN"/>
    <property type="match status" value="1"/>
</dbReference>
<organism evidence="10 11">
    <name type="scientific">Woeseia oceani</name>
    <dbReference type="NCBI Taxonomy" id="1548547"/>
    <lineage>
        <taxon>Bacteria</taxon>
        <taxon>Pseudomonadati</taxon>
        <taxon>Pseudomonadota</taxon>
        <taxon>Gammaproteobacteria</taxon>
        <taxon>Woeseiales</taxon>
        <taxon>Woeseiaceae</taxon>
        <taxon>Woeseia</taxon>
    </lineage>
</organism>
<dbReference type="Gene3D" id="2.60.40.3500">
    <property type="match status" value="1"/>
</dbReference>
<evidence type="ECO:0000256" key="1">
    <source>
        <dbReference type="ARBA" id="ARBA00004370"/>
    </source>
</evidence>
<evidence type="ECO:0000256" key="8">
    <source>
        <dbReference type="RuleBase" id="RU004004"/>
    </source>
</evidence>
<comment type="subcellular location">
    <subcellularLocation>
        <location evidence="8">Cell outer membrane</location>
    </subcellularLocation>
    <subcellularLocation>
        <location evidence="1">Membrane</location>
    </subcellularLocation>
</comment>
<feature type="domain" description="Secretin/TonB short N-terminal" evidence="9">
    <location>
        <begin position="300"/>
        <end position="348"/>
    </location>
</feature>
<accession>A0A193LLS8</accession>
<dbReference type="KEGG" id="woc:BA177_17890"/>
<dbReference type="NCBIfam" id="TIGR02515">
    <property type="entry name" value="IV_pilus_PilQ"/>
    <property type="match status" value="1"/>
</dbReference>
<gene>
    <name evidence="10" type="ORF">BA177_17890</name>
</gene>
<dbReference type="InterPro" id="IPR051808">
    <property type="entry name" value="Type_IV_pilus_biogenesis"/>
</dbReference>